<dbReference type="InParanoid" id="A0A804P7P0"/>
<keyword evidence="2" id="KW-1185">Reference proteome</keyword>
<dbReference type="AlphaFoldDB" id="A0A804P7P0"/>
<proteinExistence type="predicted"/>
<name>A0A804P7P0_MAIZE</name>
<evidence type="ECO:0000313" key="2">
    <source>
        <dbReference type="Proteomes" id="UP000007305"/>
    </source>
</evidence>
<evidence type="ECO:0000313" key="1">
    <source>
        <dbReference type="EnsemblPlants" id="Zm00001eb213940_P001"/>
    </source>
</evidence>
<protein>
    <submittedName>
        <fullName evidence="1">Uncharacterized protein</fullName>
    </submittedName>
</protein>
<dbReference type="FunCoup" id="A0A804P7P0">
    <property type="interactions" value="473"/>
</dbReference>
<accession>A0A804P7P0</accession>
<dbReference type="Proteomes" id="UP000007305">
    <property type="component" value="Chromosome 5"/>
</dbReference>
<reference evidence="1" key="2">
    <citation type="submission" date="2019-07" db="EMBL/GenBank/DDBJ databases">
        <authorList>
            <person name="Seetharam A."/>
            <person name="Woodhouse M."/>
            <person name="Cannon E."/>
        </authorList>
    </citation>
    <scope>NUCLEOTIDE SEQUENCE [LARGE SCALE GENOMIC DNA]</scope>
    <source>
        <strain evidence="1">cv. B73</strain>
    </source>
</reference>
<reference evidence="2" key="1">
    <citation type="journal article" date="2009" name="Science">
        <title>The B73 maize genome: complexity, diversity, and dynamics.</title>
        <authorList>
            <person name="Schnable P.S."/>
            <person name="Ware D."/>
            <person name="Fulton R.S."/>
            <person name="Stein J.C."/>
            <person name="Wei F."/>
            <person name="Pasternak S."/>
            <person name="Liang C."/>
            <person name="Zhang J."/>
            <person name="Fulton L."/>
            <person name="Graves T.A."/>
            <person name="Minx P."/>
            <person name="Reily A.D."/>
            <person name="Courtney L."/>
            <person name="Kruchowski S.S."/>
            <person name="Tomlinson C."/>
            <person name="Strong C."/>
            <person name="Delehaunty K."/>
            <person name="Fronick C."/>
            <person name="Courtney B."/>
            <person name="Rock S.M."/>
            <person name="Belter E."/>
            <person name="Du F."/>
            <person name="Kim K."/>
            <person name="Abbott R.M."/>
            <person name="Cotton M."/>
            <person name="Levy A."/>
            <person name="Marchetto P."/>
            <person name="Ochoa K."/>
            <person name="Jackson S.M."/>
            <person name="Gillam B."/>
            <person name="Chen W."/>
            <person name="Yan L."/>
            <person name="Higginbotham J."/>
            <person name="Cardenas M."/>
            <person name="Waligorski J."/>
            <person name="Applebaum E."/>
            <person name="Phelps L."/>
            <person name="Falcone J."/>
            <person name="Kanchi K."/>
            <person name="Thane T."/>
            <person name="Scimone A."/>
            <person name="Thane N."/>
            <person name="Henke J."/>
            <person name="Wang T."/>
            <person name="Ruppert J."/>
            <person name="Shah N."/>
            <person name="Rotter K."/>
            <person name="Hodges J."/>
            <person name="Ingenthron E."/>
            <person name="Cordes M."/>
            <person name="Kohlberg S."/>
            <person name="Sgro J."/>
            <person name="Delgado B."/>
            <person name="Mead K."/>
            <person name="Chinwalla A."/>
            <person name="Leonard S."/>
            <person name="Crouse K."/>
            <person name="Collura K."/>
            <person name="Kudrna D."/>
            <person name="Currie J."/>
            <person name="He R."/>
            <person name="Angelova A."/>
            <person name="Rajasekar S."/>
            <person name="Mueller T."/>
            <person name="Lomeli R."/>
            <person name="Scara G."/>
            <person name="Ko A."/>
            <person name="Delaney K."/>
            <person name="Wissotski M."/>
            <person name="Lopez G."/>
            <person name="Campos D."/>
            <person name="Braidotti M."/>
            <person name="Ashley E."/>
            <person name="Golser W."/>
            <person name="Kim H."/>
            <person name="Lee S."/>
            <person name="Lin J."/>
            <person name="Dujmic Z."/>
            <person name="Kim W."/>
            <person name="Talag J."/>
            <person name="Zuccolo A."/>
            <person name="Fan C."/>
            <person name="Sebastian A."/>
            <person name="Kramer M."/>
            <person name="Spiegel L."/>
            <person name="Nascimento L."/>
            <person name="Zutavern T."/>
            <person name="Miller B."/>
            <person name="Ambroise C."/>
            <person name="Muller S."/>
            <person name="Spooner W."/>
            <person name="Narechania A."/>
            <person name="Ren L."/>
            <person name="Wei S."/>
            <person name="Kumari S."/>
            <person name="Faga B."/>
            <person name="Levy M.J."/>
            <person name="McMahan L."/>
            <person name="Van Buren P."/>
            <person name="Vaughn M.W."/>
            <person name="Ying K."/>
            <person name="Yeh C.-T."/>
            <person name="Emrich S.J."/>
            <person name="Jia Y."/>
            <person name="Kalyanaraman A."/>
            <person name="Hsia A.-P."/>
            <person name="Barbazuk W.B."/>
            <person name="Baucom R.S."/>
            <person name="Brutnell T.P."/>
            <person name="Carpita N.C."/>
            <person name="Chaparro C."/>
            <person name="Chia J.-M."/>
            <person name="Deragon J.-M."/>
            <person name="Estill J.C."/>
            <person name="Fu Y."/>
            <person name="Jeddeloh J.A."/>
            <person name="Han Y."/>
            <person name="Lee H."/>
            <person name="Li P."/>
            <person name="Lisch D.R."/>
            <person name="Liu S."/>
            <person name="Liu Z."/>
            <person name="Nagel D.H."/>
            <person name="McCann M.C."/>
            <person name="SanMiguel P."/>
            <person name="Myers A.M."/>
            <person name="Nettleton D."/>
            <person name="Nguyen J."/>
            <person name="Penning B.W."/>
            <person name="Ponnala L."/>
            <person name="Schneider K.L."/>
            <person name="Schwartz D.C."/>
            <person name="Sharma A."/>
            <person name="Soderlund C."/>
            <person name="Springer N.M."/>
            <person name="Sun Q."/>
            <person name="Wang H."/>
            <person name="Waterman M."/>
            <person name="Westerman R."/>
            <person name="Wolfgruber T.K."/>
            <person name="Yang L."/>
            <person name="Yu Y."/>
            <person name="Zhang L."/>
            <person name="Zhou S."/>
            <person name="Zhu Q."/>
            <person name="Bennetzen J.L."/>
            <person name="Dawe R.K."/>
            <person name="Jiang J."/>
            <person name="Jiang N."/>
            <person name="Presting G.G."/>
            <person name="Wessler S.R."/>
            <person name="Aluru S."/>
            <person name="Martienssen R.A."/>
            <person name="Clifton S.W."/>
            <person name="McCombie W.R."/>
            <person name="Wing R.A."/>
            <person name="Wilson R.K."/>
        </authorList>
    </citation>
    <scope>NUCLEOTIDE SEQUENCE [LARGE SCALE GENOMIC DNA]</scope>
    <source>
        <strain evidence="2">cv. B73</strain>
    </source>
</reference>
<dbReference type="Gramene" id="Zm00001eb213940_T001">
    <property type="protein sequence ID" value="Zm00001eb213940_P001"/>
    <property type="gene ID" value="Zm00001eb213940"/>
</dbReference>
<reference evidence="1" key="3">
    <citation type="submission" date="2021-05" db="UniProtKB">
        <authorList>
            <consortium name="EnsemblPlants"/>
        </authorList>
    </citation>
    <scope>IDENTIFICATION</scope>
    <source>
        <strain evidence="1">cv. B73</strain>
    </source>
</reference>
<sequence length="117" mass="13099">MHILLEPMPIDICSVSASAEVREREVPCEQVPEGRVVGHPVDDDLARRRPAALLAPLHGHPHGLREVALDHVHEALRRQPHVLGVRLHQLGEKQLLLLPHAGRRPDELLLGRLQLVE</sequence>
<dbReference type="EnsemblPlants" id="Zm00001eb213940_T001">
    <property type="protein sequence ID" value="Zm00001eb213940_P001"/>
    <property type="gene ID" value="Zm00001eb213940"/>
</dbReference>
<organism evidence="1 2">
    <name type="scientific">Zea mays</name>
    <name type="common">Maize</name>
    <dbReference type="NCBI Taxonomy" id="4577"/>
    <lineage>
        <taxon>Eukaryota</taxon>
        <taxon>Viridiplantae</taxon>
        <taxon>Streptophyta</taxon>
        <taxon>Embryophyta</taxon>
        <taxon>Tracheophyta</taxon>
        <taxon>Spermatophyta</taxon>
        <taxon>Magnoliopsida</taxon>
        <taxon>Liliopsida</taxon>
        <taxon>Poales</taxon>
        <taxon>Poaceae</taxon>
        <taxon>PACMAD clade</taxon>
        <taxon>Panicoideae</taxon>
        <taxon>Andropogonodae</taxon>
        <taxon>Andropogoneae</taxon>
        <taxon>Tripsacinae</taxon>
        <taxon>Zea</taxon>
    </lineage>
</organism>